<organism evidence="6 7">
    <name type="scientific">Ascoidea rubescens DSM 1968</name>
    <dbReference type="NCBI Taxonomy" id="1344418"/>
    <lineage>
        <taxon>Eukaryota</taxon>
        <taxon>Fungi</taxon>
        <taxon>Dikarya</taxon>
        <taxon>Ascomycota</taxon>
        <taxon>Saccharomycotina</taxon>
        <taxon>Saccharomycetes</taxon>
        <taxon>Ascoideaceae</taxon>
        <taxon>Ascoidea</taxon>
    </lineage>
</organism>
<dbReference type="Proteomes" id="UP000095038">
    <property type="component" value="Unassembled WGS sequence"/>
</dbReference>
<comment type="similarity">
    <text evidence="2">Belongs to the CIA30 family.</text>
</comment>
<dbReference type="EMBL" id="KV454477">
    <property type="protein sequence ID" value="ODV62516.1"/>
    <property type="molecule type" value="Genomic_DNA"/>
</dbReference>
<dbReference type="InterPro" id="IPR013857">
    <property type="entry name" value="NADH-UbQ_OxRdtase-assoc_prot30"/>
</dbReference>
<dbReference type="AlphaFoldDB" id="A0A1D2VLM7"/>
<dbReference type="GO" id="GO:0006120">
    <property type="term" value="P:mitochondrial electron transport, NADH to ubiquinone"/>
    <property type="evidence" value="ECO:0007669"/>
    <property type="project" value="TreeGrafter"/>
</dbReference>
<name>A0A1D2VLM7_9ASCO</name>
<dbReference type="PANTHER" id="PTHR13194:SF18">
    <property type="entry name" value="COMPLEX I INTERMEDIATE-ASSOCIATED PROTEIN 30, MITOCHONDRIAL"/>
    <property type="match status" value="1"/>
</dbReference>
<evidence type="ECO:0000256" key="1">
    <source>
        <dbReference type="ARBA" id="ARBA00004173"/>
    </source>
</evidence>
<evidence type="ECO:0000256" key="2">
    <source>
        <dbReference type="ARBA" id="ARBA00007884"/>
    </source>
</evidence>
<evidence type="ECO:0000259" key="5">
    <source>
        <dbReference type="Pfam" id="PF08547"/>
    </source>
</evidence>
<accession>A0A1D2VLM7</accession>
<dbReference type="SUPFAM" id="SSF49785">
    <property type="entry name" value="Galactose-binding domain-like"/>
    <property type="match status" value="1"/>
</dbReference>
<dbReference type="STRING" id="1344418.A0A1D2VLM7"/>
<dbReference type="InterPro" id="IPR039131">
    <property type="entry name" value="NDUFAF1"/>
</dbReference>
<dbReference type="RefSeq" id="XP_020048823.1">
    <property type="nucleotide sequence ID" value="XM_020192853.1"/>
</dbReference>
<dbReference type="InParanoid" id="A0A1D2VLM7"/>
<sequence length="254" mass="29799">MFKRIFSKLLPPEHGTVQEIINFNHPNEINKVLTRCDQELGGFSTVNLDIVPNPDDSKTNVAHFHGYLNLDTPPNRPDITHSGYAMWRIKDQERTFFNKDRYLDWSAYNQVALRVKGDHRKYLINIQADAPKDTDIFQHRLFLNNPNEWETVMVPLNHFVMTNYGIFRDQDCLNTSMIKTIGIGILDKQFGPYSLYVDWIKVMCGDNVHKTFVESRMESSNKKLTKEEQKKILEEEQKKIFEEEQKKFPNSIEG</sequence>
<dbReference type="GO" id="GO:0005739">
    <property type="term" value="C:mitochondrion"/>
    <property type="evidence" value="ECO:0007669"/>
    <property type="project" value="UniProtKB-SubCell"/>
</dbReference>
<proteinExistence type="inferred from homology"/>
<evidence type="ECO:0000256" key="3">
    <source>
        <dbReference type="ARBA" id="ARBA00023128"/>
    </source>
</evidence>
<dbReference type="InterPro" id="IPR008979">
    <property type="entry name" value="Galactose-bd-like_sf"/>
</dbReference>
<gene>
    <name evidence="6" type="ORF">ASCRUDRAFT_74878</name>
</gene>
<dbReference type="GeneID" id="30966489"/>
<keyword evidence="4" id="KW-0143">Chaperone</keyword>
<dbReference type="PANTHER" id="PTHR13194">
    <property type="entry name" value="COMPLEX I INTERMEDIATE-ASSOCIATED PROTEIN 30"/>
    <property type="match status" value="1"/>
</dbReference>
<feature type="domain" description="NADH:ubiquinone oxidoreductase intermediate-associated protein 30" evidence="5">
    <location>
        <begin position="21"/>
        <end position="197"/>
    </location>
</feature>
<dbReference type="GO" id="GO:0010257">
    <property type="term" value="P:NADH dehydrogenase complex assembly"/>
    <property type="evidence" value="ECO:0007669"/>
    <property type="project" value="TreeGrafter"/>
</dbReference>
<dbReference type="GO" id="GO:0051082">
    <property type="term" value="F:unfolded protein binding"/>
    <property type="evidence" value="ECO:0007669"/>
    <property type="project" value="TreeGrafter"/>
</dbReference>
<evidence type="ECO:0000256" key="4">
    <source>
        <dbReference type="ARBA" id="ARBA00023186"/>
    </source>
</evidence>
<dbReference type="Pfam" id="PF08547">
    <property type="entry name" value="CIA30"/>
    <property type="match status" value="1"/>
</dbReference>
<evidence type="ECO:0000313" key="7">
    <source>
        <dbReference type="Proteomes" id="UP000095038"/>
    </source>
</evidence>
<evidence type="ECO:0000313" key="6">
    <source>
        <dbReference type="EMBL" id="ODV62516.1"/>
    </source>
</evidence>
<keyword evidence="3" id="KW-0496">Mitochondrion</keyword>
<reference evidence="7" key="1">
    <citation type="submission" date="2016-05" db="EMBL/GenBank/DDBJ databases">
        <title>Comparative genomics of biotechnologically important yeasts.</title>
        <authorList>
            <consortium name="DOE Joint Genome Institute"/>
            <person name="Riley R."/>
            <person name="Haridas S."/>
            <person name="Wolfe K.H."/>
            <person name="Lopes M.R."/>
            <person name="Hittinger C.T."/>
            <person name="Goker M."/>
            <person name="Salamov A."/>
            <person name="Wisecaver J."/>
            <person name="Long T.M."/>
            <person name="Aerts A.L."/>
            <person name="Barry K."/>
            <person name="Choi C."/>
            <person name="Clum A."/>
            <person name="Coughlan A.Y."/>
            <person name="Deshpande S."/>
            <person name="Douglass A.P."/>
            <person name="Hanson S.J."/>
            <person name="Klenk H.-P."/>
            <person name="Labutti K."/>
            <person name="Lapidus A."/>
            <person name="Lindquist E."/>
            <person name="Lipzen A."/>
            <person name="Meier-Kolthoff J.P."/>
            <person name="Ohm R.A."/>
            <person name="Otillar R.P."/>
            <person name="Pangilinan J."/>
            <person name="Peng Y."/>
            <person name="Rokas A."/>
            <person name="Rosa C.A."/>
            <person name="Scheuner C."/>
            <person name="Sibirny A.A."/>
            <person name="Slot J.C."/>
            <person name="Stielow J.B."/>
            <person name="Sun H."/>
            <person name="Kurtzman C.P."/>
            <person name="Blackwell M."/>
            <person name="Grigoriev I.V."/>
            <person name="Jeffries T.W."/>
        </authorList>
    </citation>
    <scope>NUCLEOTIDE SEQUENCE [LARGE SCALE GENOMIC DNA]</scope>
    <source>
        <strain evidence="7">DSM 1968</strain>
    </source>
</reference>
<protein>
    <submittedName>
        <fullName evidence="6">CIA30-domain-containing protein</fullName>
    </submittedName>
</protein>
<keyword evidence="7" id="KW-1185">Reference proteome</keyword>
<dbReference type="OrthoDB" id="42561at2759"/>
<comment type="subcellular location">
    <subcellularLocation>
        <location evidence="1">Mitochondrion</location>
    </subcellularLocation>
</comment>